<dbReference type="AlphaFoldDB" id="A0A1G7FF42"/>
<accession>A0A1G7FF42</accession>
<reference evidence="3" key="1">
    <citation type="submission" date="2016-10" db="EMBL/GenBank/DDBJ databases">
        <authorList>
            <person name="Varghese N."/>
            <person name="Submissions S."/>
        </authorList>
    </citation>
    <scope>NUCLEOTIDE SEQUENCE [LARGE SCALE GENOMIC DNA]</scope>
    <source>
        <strain evidence="3">DSM 24729</strain>
    </source>
</reference>
<dbReference type="RefSeq" id="WP_074537816.1">
    <property type="nucleotide sequence ID" value="NZ_FNBD01000003.1"/>
</dbReference>
<keyword evidence="3" id="KW-1185">Reference proteome</keyword>
<gene>
    <name evidence="2" type="ORF">SAMN04487992_103220</name>
</gene>
<evidence type="ECO:0008006" key="4">
    <source>
        <dbReference type="Google" id="ProtNLM"/>
    </source>
</evidence>
<name>A0A1G7FF42_9FLAO</name>
<dbReference type="PROSITE" id="PS51257">
    <property type="entry name" value="PROKAR_LIPOPROTEIN"/>
    <property type="match status" value="1"/>
</dbReference>
<dbReference type="EMBL" id="FNBD01000003">
    <property type="protein sequence ID" value="SDE74502.1"/>
    <property type="molecule type" value="Genomic_DNA"/>
</dbReference>
<dbReference type="Proteomes" id="UP000182114">
    <property type="component" value="Unassembled WGS sequence"/>
</dbReference>
<feature type="chain" id="PRO_5010367230" description="DUF4249 domain-containing protein" evidence="1">
    <location>
        <begin position="21"/>
        <end position="289"/>
    </location>
</feature>
<feature type="signal peptide" evidence="1">
    <location>
        <begin position="1"/>
        <end position="20"/>
    </location>
</feature>
<organism evidence="2 3">
    <name type="scientific">Cellulophaga baltica</name>
    <dbReference type="NCBI Taxonomy" id="76594"/>
    <lineage>
        <taxon>Bacteria</taxon>
        <taxon>Pseudomonadati</taxon>
        <taxon>Bacteroidota</taxon>
        <taxon>Flavobacteriia</taxon>
        <taxon>Flavobacteriales</taxon>
        <taxon>Flavobacteriaceae</taxon>
        <taxon>Cellulophaga</taxon>
    </lineage>
</organism>
<dbReference type="eggNOG" id="ENOG5031UUW">
    <property type="taxonomic scope" value="Bacteria"/>
</dbReference>
<evidence type="ECO:0000256" key="1">
    <source>
        <dbReference type="SAM" id="SignalP"/>
    </source>
</evidence>
<keyword evidence="1" id="KW-0732">Signal</keyword>
<protein>
    <recommendedName>
        <fullName evidence="4">DUF4249 domain-containing protein</fullName>
    </recommendedName>
</protein>
<proteinExistence type="predicted"/>
<evidence type="ECO:0000313" key="2">
    <source>
        <dbReference type="EMBL" id="SDE74502.1"/>
    </source>
</evidence>
<sequence length="289" mass="31704">MKTLTTLLFLLLIVFSGCQKVVDADKLLDAEEKVYILSYISPTDTLLTVSVSKALPAIGTALSFDDTENYSSFIIEDAIVSIADVEGNSVQLLYSSENSMYSTNAENLKITEGSQYFLEVITPENTYTSSCRIPEKVATILENLAGGQDDYGVYTDVDISFEDIVGTANFYIVGAKYEETFEEETYQGSLYFETGGFLTDAIGDGVILNDKTSAYTGFLEEGTSVKLTLQVANVEEVIYQNLRASYLNDNSDGNPFIEYSIAPDNIDGENGVGVFGGYQLTEKIIEVQY</sequence>
<dbReference type="InterPro" id="IPR025345">
    <property type="entry name" value="DUF4249"/>
</dbReference>
<evidence type="ECO:0000313" key="3">
    <source>
        <dbReference type="Proteomes" id="UP000182114"/>
    </source>
</evidence>
<dbReference type="Pfam" id="PF14054">
    <property type="entry name" value="DUF4249"/>
    <property type="match status" value="1"/>
</dbReference>